<gene>
    <name evidence="1" type="ORF">F8M41_004331</name>
</gene>
<dbReference type="EMBL" id="WTPW01001393">
    <property type="protein sequence ID" value="KAF0437812.1"/>
    <property type="molecule type" value="Genomic_DNA"/>
</dbReference>
<evidence type="ECO:0000313" key="1">
    <source>
        <dbReference type="EMBL" id="KAF0437812.1"/>
    </source>
</evidence>
<reference evidence="1 2" key="1">
    <citation type="journal article" date="2019" name="Environ. Microbiol.">
        <title>At the nexus of three kingdoms: the genome of the mycorrhizal fungus Gigaspora margarita provides insights into plant, endobacterial and fungal interactions.</title>
        <authorList>
            <person name="Venice F."/>
            <person name="Ghignone S."/>
            <person name="Salvioli di Fossalunga A."/>
            <person name="Amselem J."/>
            <person name="Novero M."/>
            <person name="Xianan X."/>
            <person name="Sedzielewska Toro K."/>
            <person name="Morin E."/>
            <person name="Lipzen A."/>
            <person name="Grigoriev I.V."/>
            <person name="Henrissat B."/>
            <person name="Martin F.M."/>
            <person name="Bonfante P."/>
        </authorList>
    </citation>
    <scope>NUCLEOTIDE SEQUENCE [LARGE SCALE GENOMIC DNA]</scope>
    <source>
        <strain evidence="1 2">BEG34</strain>
    </source>
</reference>
<organism evidence="1 2">
    <name type="scientific">Gigaspora margarita</name>
    <dbReference type="NCBI Taxonomy" id="4874"/>
    <lineage>
        <taxon>Eukaryota</taxon>
        <taxon>Fungi</taxon>
        <taxon>Fungi incertae sedis</taxon>
        <taxon>Mucoromycota</taxon>
        <taxon>Glomeromycotina</taxon>
        <taxon>Glomeromycetes</taxon>
        <taxon>Diversisporales</taxon>
        <taxon>Gigasporaceae</taxon>
        <taxon>Gigaspora</taxon>
    </lineage>
</organism>
<sequence>MDMLIGLSEKVDRLERKILNMNSRMLEGLNLSNETKFVKQTCAAIAKQLIVKNIYPTEDQVKVETEKYFLENKADFYEGIDDRDWNTYQS</sequence>
<keyword evidence="2" id="KW-1185">Reference proteome</keyword>
<comment type="caution">
    <text evidence="1">The sequence shown here is derived from an EMBL/GenBank/DDBJ whole genome shotgun (WGS) entry which is preliminary data.</text>
</comment>
<dbReference type="Proteomes" id="UP000439903">
    <property type="component" value="Unassembled WGS sequence"/>
</dbReference>
<evidence type="ECO:0000313" key="2">
    <source>
        <dbReference type="Proteomes" id="UP000439903"/>
    </source>
</evidence>
<dbReference type="OrthoDB" id="2332122at2759"/>
<proteinExistence type="predicted"/>
<dbReference type="AlphaFoldDB" id="A0A8H3XAI2"/>
<protein>
    <submittedName>
        <fullName evidence="1">Uncharacterized protein</fullName>
    </submittedName>
</protein>
<name>A0A8H3XAI2_GIGMA</name>
<accession>A0A8H3XAI2</accession>